<evidence type="ECO:0000313" key="8">
    <source>
        <dbReference type="Proteomes" id="UP000037425"/>
    </source>
</evidence>
<feature type="transmembrane region" description="Helical" evidence="6">
    <location>
        <begin position="29"/>
        <end position="48"/>
    </location>
</feature>
<dbReference type="Pfam" id="PF03239">
    <property type="entry name" value="FTR1"/>
    <property type="match status" value="1"/>
</dbReference>
<dbReference type="GO" id="GO:0015093">
    <property type="term" value="F:ferrous iron transmembrane transporter activity"/>
    <property type="evidence" value="ECO:0007669"/>
    <property type="project" value="TreeGrafter"/>
</dbReference>
<sequence length="257" mass="27559">MAALAGSFILWLAVGKVFAMTTLQREMLEGTTALTAAAVLIYVTHWIFRKAYVSDWVRDIRRKTAAAAEGGIDGKSAYLGRFTLLSLAFLVVFREGFETVLFYEALLVDAPVLPVLAGLLVGGLLAGAAAYAMLALEVKLPVGAFFRLTGALLAILCVTLVGSGVRGLQTAALVSATPVAWFPDVPWLQLYFGLYPESEALLAQAIVASLLIWSVAWLLSVKTRRSLDGSAWRWPPAIAADRSVCDLTSQRPVLGKG</sequence>
<feature type="transmembrane region" description="Helical" evidence="6">
    <location>
        <begin position="201"/>
        <end position="219"/>
    </location>
</feature>
<dbReference type="GO" id="GO:0033573">
    <property type="term" value="C:high-affinity iron permease complex"/>
    <property type="evidence" value="ECO:0007669"/>
    <property type="project" value="InterPro"/>
</dbReference>
<evidence type="ECO:0008006" key="9">
    <source>
        <dbReference type="Google" id="ProtNLM"/>
    </source>
</evidence>
<evidence type="ECO:0000256" key="1">
    <source>
        <dbReference type="ARBA" id="ARBA00004141"/>
    </source>
</evidence>
<name>A0A0L8BEI7_ENSAD</name>
<protein>
    <recommendedName>
        <fullName evidence="9">High-affinity iron transporter</fullName>
    </recommendedName>
</protein>
<keyword evidence="5 6" id="KW-0472">Membrane</keyword>
<evidence type="ECO:0000256" key="2">
    <source>
        <dbReference type="ARBA" id="ARBA00008333"/>
    </source>
</evidence>
<dbReference type="AlphaFoldDB" id="A0A0L8BEI7"/>
<comment type="caution">
    <text evidence="7">The sequence shown here is derived from an EMBL/GenBank/DDBJ whole genome shotgun (WGS) entry which is preliminary data.</text>
</comment>
<evidence type="ECO:0000256" key="3">
    <source>
        <dbReference type="ARBA" id="ARBA00022692"/>
    </source>
</evidence>
<dbReference type="PANTHER" id="PTHR31632">
    <property type="entry name" value="IRON TRANSPORTER FTH1"/>
    <property type="match status" value="1"/>
</dbReference>
<proteinExistence type="inferred from homology"/>
<keyword evidence="4 6" id="KW-1133">Transmembrane helix</keyword>
<comment type="similarity">
    <text evidence="2">Belongs to the oxidase-dependent Fe transporter (OFeT) (TC 9.A.10.1) family.</text>
</comment>
<dbReference type="PANTHER" id="PTHR31632:SF2">
    <property type="entry name" value="PLASMA MEMBRANE IRON PERMEASE"/>
    <property type="match status" value="1"/>
</dbReference>
<evidence type="ECO:0000256" key="5">
    <source>
        <dbReference type="ARBA" id="ARBA00023136"/>
    </source>
</evidence>
<evidence type="ECO:0000256" key="4">
    <source>
        <dbReference type="ARBA" id="ARBA00022989"/>
    </source>
</evidence>
<gene>
    <name evidence="7" type="ORF">AC244_32630</name>
</gene>
<feature type="transmembrane region" description="Helical" evidence="6">
    <location>
        <begin position="148"/>
        <end position="181"/>
    </location>
</feature>
<feature type="transmembrane region" description="Helical" evidence="6">
    <location>
        <begin position="82"/>
        <end position="103"/>
    </location>
</feature>
<keyword evidence="3 6" id="KW-0812">Transmembrane</keyword>
<dbReference type="InterPro" id="IPR004923">
    <property type="entry name" value="FTR1/Fip1/EfeU"/>
</dbReference>
<feature type="transmembrane region" description="Helical" evidence="6">
    <location>
        <begin position="115"/>
        <end position="136"/>
    </location>
</feature>
<dbReference type="Proteomes" id="UP000037425">
    <property type="component" value="Unassembled WGS sequence"/>
</dbReference>
<evidence type="ECO:0000313" key="7">
    <source>
        <dbReference type="EMBL" id="KOF12979.1"/>
    </source>
</evidence>
<dbReference type="PATRIC" id="fig|106592.7.peg.6000"/>
<accession>A0A0L8BEI7</accession>
<dbReference type="EMBL" id="LGAP01000044">
    <property type="protein sequence ID" value="KOF12979.1"/>
    <property type="molecule type" value="Genomic_DNA"/>
</dbReference>
<reference evidence="8" key="1">
    <citation type="submission" date="2015-07" db="EMBL/GenBank/DDBJ databases">
        <title>Whole genome sequence of an Ensifer adhaerens strain isolated from a cave pool in the Wind Cave National Park.</title>
        <authorList>
            <person name="Eng W.W.H."/>
            <person name="Gan H.M."/>
            <person name="Barton H.A."/>
            <person name="Savka M.A."/>
        </authorList>
    </citation>
    <scope>NUCLEOTIDE SEQUENCE [LARGE SCALE GENOMIC DNA]</scope>
    <source>
        <strain evidence="8">SD006</strain>
    </source>
</reference>
<evidence type="ECO:0000256" key="6">
    <source>
        <dbReference type="SAM" id="Phobius"/>
    </source>
</evidence>
<comment type="subcellular location">
    <subcellularLocation>
        <location evidence="1">Membrane</location>
        <topology evidence="1">Multi-pass membrane protein</topology>
    </subcellularLocation>
</comment>
<organism evidence="7 8">
    <name type="scientific">Ensifer adhaerens</name>
    <name type="common">Sinorhizobium morelense</name>
    <dbReference type="NCBI Taxonomy" id="106592"/>
    <lineage>
        <taxon>Bacteria</taxon>
        <taxon>Pseudomonadati</taxon>
        <taxon>Pseudomonadota</taxon>
        <taxon>Alphaproteobacteria</taxon>
        <taxon>Hyphomicrobiales</taxon>
        <taxon>Rhizobiaceae</taxon>
        <taxon>Sinorhizobium/Ensifer group</taxon>
        <taxon>Ensifer</taxon>
    </lineage>
</organism>